<name>A0A3D9HWS7_9PROT</name>
<feature type="region of interest" description="Disordered" evidence="1">
    <location>
        <begin position="1"/>
        <end position="23"/>
    </location>
</feature>
<dbReference type="AlphaFoldDB" id="A0A3D9HWS7"/>
<feature type="compositionally biased region" description="Gly residues" evidence="1">
    <location>
        <begin position="1"/>
        <end position="13"/>
    </location>
</feature>
<sequence length="83" mass="8363">MGEFIRGGNGTGGPRKTPGPLLDSGGFHSKKPVLLLESSRALLAGEAFFIIGAGRCFAAIDLAHMGDGHGGGTVFGTGFCALD</sequence>
<gene>
    <name evidence="2" type="ORF">DFP90_101762</name>
</gene>
<protein>
    <submittedName>
        <fullName evidence="2">Uncharacterized protein</fullName>
    </submittedName>
</protein>
<accession>A0A3D9HWS7</accession>
<dbReference type="Proteomes" id="UP000256845">
    <property type="component" value="Unassembled WGS sequence"/>
</dbReference>
<organism evidence="2 3">
    <name type="scientific">Aestuariispira insulae</name>
    <dbReference type="NCBI Taxonomy" id="1461337"/>
    <lineage>
        <taxon>Bacteria</taxon>
        <taxon>Pseudomonadati</taxon>
        <taxon>Pseudomonadota</taxon>
        <taxon>Alphaproteobacteria</taxon>
        <taxon>Rhodospirillales</taxon>
        <taxon>Kiloniellaceae</taxon>
        <taxon>Aestuariispira</taxon>
    </lineage>
</organism>
<comment type="caution">
    <text evidence="2">The sequence shown here is derived from an EMBL/GenBank/DDBJ whole genome shotgun (WGS) entry which is preliminary data.</text>
</comment>
<proteinExistence type="predicted"/>
<evidence type="ECO:0000313" key="2">
    <source>
        <dbReference type="EMBL" id="RED53963.1"/>
    </source>
</evidence>
<dbReference type="EMBL" id="QRDW01000001">
    <property type="protein sequence ID" value="RED53963.1"/>
    <property type="molecule type" value="Genomic_DNA"/>
</dbReference>
<evidence type="ECO:0000256" key="1">
    <source>
        <dbReference type="SAM" id="MobiDB-lite"/>
    </source>
</evidence>
<reference evidence="2 3" key="1">
    <citation type="submission" date="2018-07" db="EMBL/GenBank/DDBJ databases">
        <title>Genomic Encyclopedia of Type Strains, Phase III (KMG-III): the genomes of soil and plant-associated and newly described type strains.</title>
        <authorList>
            <person name="Whitman W."/>
        </authorList>
    </citation>
    <scope>NUCLEOTIDE SEQUENCE [LARGE SCALE GENOMIC DNA]</scope>
    <source>
        <strain evidence="2 3">CECT 8488</strain>
    </source>
</reference>
<evidence type="ECO:0000313" key="3">
    <source>
        <dbReference type="Proteomes" id="UP000256845"/>
    </source>
</evidence>
<keyword evidence="3" id="KW-1185">Reference proteome</keyword>